<dbReference type="EMBL" id="CP000950">
    <property type="protein sequence ID" value="ACA69104.1"/>
    <property type="molecule type" value="Genomic_DNA"/>
</dbReference>
<proteinExistence type="predicted"/>
<sequence>MHFPYTFRLIITASDFIVNTASDWILLLTVIKLTHEKEAINARTVR</sequence>
<dbReference type="AlphaFoldDB" id="A0A0H3B5W7"/>
<dbReference type="KEGG" id="ypy:YPK_2828"/>
<gene>
    <name evidence="1" type="ordered locus">YPK_2828</name>
</gene>
<reference evidence="1" key="1">
    <citation type="submission" date="2008-02" db="EMBL/GenBank/DDBJ databases">
        <title>Complete sequence of Yersinia pseudotuberculosis YPIII.</title>
        <authorList>
            <consortium name="US DOE Joint Genome Institute"/>
            <person name="Challacombe J.F."/>
            <person name="Bruce D."/>
            <person name="Detter J.C."/>
            <person name="Green L."/>
            <person name="Land M."/>
            <person name="Munk C."/>
            <person name="Lindler L.E."/>
            <person name="Nikolich M.P."/>
            <person name="Brettin T."/>
        </authorList>
    </citation>
    <scope>NUCLEOTIDE SEQUENCE</scope>
    <source>
        <strain evidence="1">YPIII</strain>
    </source>
</reference>
<organism evidence="1">
    <name type="scientific">Yersinia pseudotuberculosis serotype O:3 (strain YPIII)</name>
    <dbReference type="NCBI Taxonomy" id="502800"/>
    <lineage>
        <taxon>Bacteria</taxon>
        <taxon>Pseudomonadati</taxon>
        <taxon>Pseudomonadota</taxon>
        <taxon>Gammaproteobacteria</taxon>
        <taxon>Enterobacterales</taxon>
        <taxon>Yersiniaceae</taxon>
        <taxon>Yersinia</taxon>
    </lineage>
</organism>
<evidence type="ECO:0000313" key="1">
    <source>
        <dbReference type="EMBL" id="ACA69104.1"/>
    </source>
</evidence>
<accession>A0A0H3B5W7</accession>
<protein>
    <submittedName>
        <fullName evidence="1">Uncharacterized protein</fullName>
    </submittedName>
</protein>
<name>A0A0H3B5W7_YERPY</name>